<evidence type="ECO:0000256" key="1">
    <source>
        <dbReference type="ARBA" id="ARBA00004409"/>
    </source>
</evidence>
<evidence type="ECO:0000256" key="4">
    <source>
        <dbReference type="ARBA" id="ARBA00022448"/>
    </source>
</evidence>
<protein>
    <recommendedName>
        <fullName evidence="3 10">Golgi SNAP receptor complex member 1</fullName>
    </recommendedName>
</protein>
<dbReference type="KEGG" id="tut:107368776"/>
<reference evidence="14" key="1">
    <citation type="submission" date="2011-08" db="EMBL/GenBank/DDBJ databases">
        <authorList>
            <person name="Rombauts S."/>
        </authorList>
    </citation>
    <scope>NUCLEOTIDE SEQUENCE</scope>
    <source>
        <strain evidence="14">London</strain>
    </source>
</reference>
<evidence type="ECO:0000256" key="6">
    <source>
        <dbReference type="ARBA" id="ARBA00022927"/>
    </source>
</evidence>
<keyword evidence="6 10" id="KW-0653">Protein transport</keyword>
<reference evidence="13" key="2">
    <citation type="submission" date="2015-06" db="UniProtKB">
        <authorList>
            <consortium name="EnsemblMetazoa"/>
        </authorList>
    </citation>
    <scope>IDENTIFICATION</scope>
</reference>
<dbReference type="GO" id="GO:0006906">
    <property type="term" value="P:vesicle fusion"/>
    <property type="evidence" value="ECO:0007669"/>
    <property type="project" value="TreeGrafter"/>
</dbReference>
<organism evidence="13 14">
    <name type="scientific">Tetranychus urticae</name>
    <name type="common">Two-spotted spider mite</name>
    <dbReference type="NCBI Taxonomy" id="32264"/>
    <lineage>
        <taxon>Eukaryota</taxon>
        <taxon>Metazoa</taxon>
        <taxon>Ecdysozoa</taxon>
        <taxon>Arthropoda</taxon>
        <taxon>Chelicerata</taxon>
        <taxon>Arachnida</taxon>
        <taxon>Acari</taxon>
        <taxon>Acariformes</taxon>
        <taxon>Trombidiformes</taxon>
        <taxon>Prostigmata</taxon>
        <taxon>Eleutherengona</taxon>
        <taxon>Raphignathae</taxon>
        <taxon>Tetranychoidea</taxon>
        <taxon>Tetranychidae</taxon>
        <taxon>Tetranychus</taxon>
    </lineage>
</organism>
<dbReference type="GO" id="GO:0005484">
    <property type="term" value="F:SNAP receptor activity"/>
    <property type="evidence" value="ECO:0007669"/>
    <property type="project" value="TreeGrafter"/>
</dbReference>
<evidence type="ECO:0000256" key="9">
    <source>
        <dbReference type="ARBA" id="ARBA00023136"/>
    </source>
</evidence>
<comment type="subunit">
    <text evidence="10">Component of several multiprotein Golgi SNARE complexes.</text>
</comment>
<keyword evidence="14" id="KW-1185">Reference proteome</keyword>
<proteinExistence type="inferred from homology"/>
<dbReference type="PANTHER" id="PTHR21094">
    <property type="entry name" value="GOS-28 SNARE- RELATED"/>
    <property type="match status" value="1"/>
</dbReference>
<dbReference type="GO" id="GO:0048219">
    <property type="term" value="P:inter-Golgi cisterna vesicle-mediated transport"/>
    <property type="evidence" value="ECO:0007669"/>
    <property type="project" value="TreeGrafter"/>
</dbReference>
<comment type="similarity">
    <text evidence="2 10">Belongs to the GOSR1 family.</text>
</comment>
<evidence type="ECO:0000256" key="5">
    <source>
        <dbReference type="ARBA" id="ARBA00022692"/>
    </source>
</evidence>
<comment type="subcellular location">
    <subcellularLocation>
        <location evidence="1">Golgi apparatus membrane</location>
        <topology evidence="1">Single-pass type IV membrane protein</topology>
    </subcellularLocation>
</comment>
<dbReference type="GO" id="GO:0015031">
    <property type="term" value="P:protein transport"/>
    <property type="evidence" value="ECO:0007669"/>
    <property type="project" value="UniProtKB-KW"/>
</dbReference>
<gene>
    <name evidence="13" type="primary">107368776</name>
</gene>
<evidence type="ECO:0000313" key="14">
    <source>
        <dbReference type="Proteomes" id="UP000015104"/>
    </source>
</evidence>
<sequence length="229" mass="27004">MTANHWEELRREARLLENEIDSKLLAFSKFASRDSSNSNSESVPLLEDNNDVFDRITSEIERLLAKLTDINNKMSDYTKQVQNSSAIYTVQRHREILNDYSNEFRKTRSNMMEVMHREQLLSSNKRKPDYPSMSSTTKLTDLYLKEQEHIRNSEIMIEEQINIASRTRENLLNQRNTFKAFQTQMTTLANRFPMINSLIHRINIRKRKDTIILSGVIAVCTFFLLIFIF</sequence>
<dbReference type="InterPro" id="IPR023601">
    <property type="entry name" value="Golgi_SNAP_su1"/>
</dbReference>
<dbReference type="OMA" id="EILRDYC"/>
<feature type="coiled-coil region" evidence="11">
    <location>
        <begin position="53"/>
        <end position="80"/>
    </location>
</feature>
<dbReference type="OrthoDB" id="422156at2759"/>
<accession>T1KZ88</accession>
<dbReference type="GO" id="GO:0005801">
    <property type="term" value="C:cis-Golgi network"/>
    <property type="evidence" value="ECO:0007669"/>
    <property type="project" value="InterPro"/>
</dbReference>
<evidence type="ECO:0000256" key="3">
    <source>
        <dbReference type="ARBA" id="ARBA00015612"/>
    </source>
</evidence>
<keyword evidence="11" id="KW-0175">Coiled coil</keyword>
<keyword evidence="9 10" id="KW-0472">Membrane</keyword>
<dbReference type="EnsemblMetazoa" id="tetur28g00750.1">
    <property type="protein sequence ID" value="tetur28g00750.1"/>
    <property type="gene ID" value="tetur28g00750"/>
</dbReference>
<dbReference type="STRING" id="32264.T1KZ88"/>
<dbReference type="GO" id="GO:0031201">
    <property type="term" value="C:SNARE complex"/>
    <property type="evidence" value="ECO:0007669"/>
    <property type="project" value="TreeGrafter"/>
</dbReference>
<comment type="function">
    <text evidence="10">Involved in transport from the ER to the Golgi apparatus as well as in intra-Golgi transport. It belongs to a super-family of proteins called t-SNAREs or soluble NSF (N-ethylmaleimide-sensitive factor) attachment protein receptor.</text>
</comment>
<evidence type="ECO:0000256" key="8">
    <source>
        <dbReference type="ARBA" id="ARBA00023034"/>
    </source>
</evidence>
<evidence type="ECO:0000256" key="7">
    <source>
        <dbReference type="ARBA" id="ARBA00022989"/>
    </source>
</evidence>
<evidence type="ECO:0000256" key="12">
    <source>
        <dbReference type="SAM" id="Phobius"/>
    </source>
</evidence>
<keyword evidence="10" id="KW-0931">ER-Golgi transport</keyword>
<evidence type="ECO:0000313" key="13">
    <source>
        <dbReference type="EnsemblMetazoa" id="tetur28g00750.1"/>
    </source>
</evidence>
<evidence type="ECO:0000256" key="2">
    <source>
        <dbReference type="ARBA" id="ARBA00008473"/>
    </source>
</evidence>
<dbReference type="eggNOG" id="KOG3208">
    <property type="taxonomic scope" value="Eukaryota"/>
</dbReference>
<dbReference type="Pfam" id="PF12352">
    <property type="entry name" value="V-SNARE_C"/>
    <property type="match status" value="1"/>
</dbReference>
<dbReference type="GO" id="GO:0005797">
    <property type="term" value="C:Golgi medial cisterna"/>
    <property type="evidence" value="ECO:0007669"/>
    <property type="project" value="TreeGrafter"/>
</dbReference>
<dbReference type="AlphaFoldDB" id="T1KZ88"/>
<dbReference type="GO" id="GO:0000139">
    <property type="term" value="C:Golgi membrane"/>
    <property type="evidence" value="ECO:0007669"/>
    <property type="project" value="UniProtKB-SubCell"/>
</dbReference>
<dbReference type="PANTHER" id="PTHR21094:SF2">
    <property type="entry name" value="GOLGI SNAP RECEPTOR COMPLEX MEMBER 1"/>
    <property type="match status" value="1"/>
</dbReference>
<keyword evidence="4 10" id="KW-0813">Transport</keyword>
<name>T1KZ88_TETUR</name>
<keyword evidence="7 12" id="KW-1133">Transmembrane helix</keyword>
<evidence type="ECO:0000256" key="11">
    <source>
        <dbReference type="SAM" id="Coils"/>
    </source>
</evidence>
<dbReference type="HOGENOM" id="CLU_078034_0_1_1"/>
<keyword evidence="5 12" id="KW-0812">Transmembrane</keyword>
<evidence type="ECO:0000256" key="10">
    <source>
        <dbReference type="PIRNR" id="PIRNR027109"/>
    </source>
</evidence>
<dbReference type="PIRSF" id="PIRSF027109">
    <property type="entry name" value="Golgi_SNARE"/>
    <property type="match status" value="1"/>
</dbReference>
<dbReference type="GO" id="GO:0006888">
    <property type="term" value="P:endoplasmic reticulum to Golgi vesicle-mediated transport"/>
    <property type="evidence" value="ECO:0007669"/>
    <property type="project" value="InterPro"/>
</dbReference>
<dbReference type="EMBL" id="CAEY01000737">
    <property type="status" value="NOT_ANNOTATED_CDS"/>
    <property type="molecule type" value="Genomic_DNA"/>
</dbReference>
<feature type="transmembrane region" description="Helical" evidence="12">
    <location>
        <begin position="210"/>
        <end position="228"/>
    </location>
</feature>
<keyword evidence="8 10" id="KW-0333">Golgi apparatus</keyword>
<dbReference type="Proteomes" id="UP000015104">
    <property type="component" value="Unassembled WGS sequence"/>
</dbReference>